<keyword evidence="5" id="KW-1185">Reference proteome</keyword>
<dbReference type="EMBL" id="VXIV02000932">
    <property type="protein sequence ID" value="KAF6035123.1"/>
    <property type="molecule type" value="Genomic_DNA"/>
</dbReference>
<reference evidence="4" key="1">
    <citation type="submission" date="2020-06" db="EMBL/GenBank/DDBJ databases">
        <title>Draft genome of Bugula neritina, a colonial animal packing powerful symbionts and potential medicines.</title>
        <authorList>
            <person name="Rayko M."/>
        </authorList>
    </citation>
    <scope>NUCLEOTIDE SEQUENCE [LARGE SCALE GENOMIC DNA]</scope>
    <source>
        <strain evidence="4">Kwan_BN1</strain>
    </source>
</reference>
<evidence type="ECO:0000256" key="3">
    <source>
        <dbReference type="ARBA" id="ARBA00022490"/>
    </source>
</evidence>
<keyword evidence="3" id="KW-0963">Cytoplasm</keyword>
<protein>
    <submittedName>
        <fullName evidence="4">OTULIN</fullName>
    </submittedName>
</protein>
<dbReference type="OrthoDB" id="6288034at2759"/>
<organism evidence="4 5">
    <name type="scientific">Bugula neritina</name>
    <name type="common">Brown bryozoan</name>
    <name type="synonym">Sertularia neritina</name>
    <dbReference type="NCBI Taxonomy" id="10212"/>
    <lineage>
        <taxon>Eukaryota</taxon>
        <taxon>Metazoa</taxon>
        <taxon>Spiralia</taxon>
        <taxon>Lophotrochozoa</taxon>
        <taxon>Bryozoa</taxon>
        <taxon>Gymnolaemata</taxon>
        <taxon>Cheilostomatida</taxon>
        <taxon>Flustrina</taxon>
        <taxon>Buguloidea</taxon>
        <taxon>Bugulidae</taxon>
        <taxon>Bugula</taxon>
    </lineage>
</organism>
<dbReference type="InterPro" id="IPR023235">
    <property type="entry name" value="FAM105"/>
</dbReference>
<dbReference type="GO" id="GO:0005737">
    <property type="term" value="C:cytoplasm"/>
    <property type="evidence" value="ECO:0007669"/>
    <property type="project" value="UniProtKB-SubCell"/>
</dbReference>
<evidence type="ECO:0000256" key="2">
    <source>
        <dbReference type="ARBA" id="ARBA00010267"/>
    </source>
</evidence>
<comment type="subcellular location">
    <subcellularLocation>
        <location evidence="1">Cytoplasm</location>
    </subcellularLocation>
</comment>
<accession>A0A7J7KA86</accession>
<dbReference type="Pfam" id="PF16218">
    <property type="entry name" value="Peptidase_C101"/>
    <property type="match status" value="1"/>
</dbReference>
<comment type="caution">
    <text evidence="4">The sequence shown here is derived from an EMBL/GenBank/DDBJ whole genome shotgun (WGS) entry which is preliminary data.</text>
</comment>
<dbReference type="GO" id="GO:1990108">
    <property type="term" value="P:protein linear deubiquitination"/>
    <property type="evidence" value="ECO:0007669"/>
    <property type="project" value="TreeGrafter"/>
</dbReference>
<dbReference type="GO" id="GO:0004843">
    <property type="term" value="F:cysteine-type deubiquitinase activity"/>
    <property type="evidence" value="ECO:0007669"/>
    <property type="project" value="TreeGrafter"/>
</dbReference>
<evidence type="ECO:0000313" key="4">
    <source>
        <dbReference type="EMBL" id="KAF6035123.1"/>
    </source>
</evidence>
<proteinExistence type="inferred from homology"/>
<evidence type="ECO:0000313" key="5">
    <source>
        <dbReference type="Proteomes" id="UP000593567"/>
    </source>
</evidence>
<sequence length="251" mass="28788">MTKYAETIRQGYSRVVEDYGYKYLVKIRGDNYCAIRAAFCSMVLNSNVLEPSIETAMQKLDSLHRTEPALICSWTFANRFPSVQNKEKYEKLCICLDTYKNTVNLLRQCSTTIEKLAQLLKFLNTGSRQEIEIMEAIKLLMFLCSIDLHEANTTGKDVPVFVWLLFARDTSETPSQFLRHHLNPVGDSSGVEQVEMCLLGHALQTTLQTFRLHQCGKEEFVTLYPQAEGQDCTNQLPLIAEDDRHYNTVLR</sequence>
<dbReference type="Proteomes" id="UP000593567">
    <property type="component" value="Unassembled WGS sequence"/>
</dbReference>
<comment type="similarity">
    <text evidence="2">Belongs to the peptidase C65 family. Otulin subfamily.</text>
</comment>
<evidence type="ECO:0000256" key="1">
    <source>
        <dbReference type="ARBA" id="ARBA00004496"/>
    </source>
</evidence>
<name>A0A7J7KA86_BUGNE</name>
<dbReference type="AlphaFoldDB" id="A0A7J7KA86"/>
<gene>
    <name evidence="4" type="ORF">EB796_006564</name>
</gene>
<dbReference type="PANTHER" id="PTHR33662">
    <property type="entry name" value="OTU DEUBIQUITINASE WITH LINEAR LINKAGE-SPECIFICITY A-RELATED"/>
    <property type="match status" value="1"/>
</dbReference>
<dbReference type="PANTHER" id="PTHR33662:SF3">
    <property type="entry name" value="FIBROUS SHEATH CABYR-BINDING PROTEIN-LIKE-RELATED"/>
    <property type="match status" value="1"/>
</dbReference>
<dbReference type="PRINTS" id="PR02055">
    <property type="entry name" value="PROTEINF105"/>
</dbReference>